<keyword evidence="3" id="KW-0132">Cell division</keyword>
<dbReference type="OrthoDB" id="5590282at2759"/>
<keyword evidence="5" id="KW-0131">Cell cycle</keyword>
<dbReference type="SMART" id="SM00239">
    <property type="entry name" value="C2"/>
    <property type="match status" value="1"/>
</dbReference>
<evidence type="ECO:0000313" key="9">
    <source>
        <dbReference type="EMBL" id="KDP32089.1"/>
    </source>
</evidence>
<accession>A0A067KJT1</accession>
<dbReference type="STRING" id="180498.A0A067KJT1"/>
<name>A0A067KJT1_JATCU</name>
<evidence type="ECO:0000259" key="8">
    <source>
        <dbReference type="PROSITE" id="PS50004"/>
    </source>
</evidence>
<dbReference type="CDD" id="cd20543">
    <property type="entry name" value="CYCLIN_AtCycD-like_rpt1"/>
    <property type="match status" value="1"/>
</dbReference>
<dbReference type="PROSITE" id="PS00292">
    <property type="entry name" value="CYCLINS"/>
    <property type="match status" value="1"/>
</dbReference>
<organism evidence="9 10">
    <name type="scientific">Jatropha curcas</name>
    <name type="common">Barbados nut</name>
    <dbReference type="NCBI Taxonomy" id="180498"/>
    <lineage>
        <taxon>Eukaryota</taxon>
        <taxon>Viridiplantae</taxon>
        <taxon>Streptophyta</taxon>
        <taxon>Embryophyta</taxon>
        <taxon>Tracheophyta</taxon>
        <taxon>Spermatophyta</taxon>
        <taxon>Magnoliopsida</taxon>
        <taxon>eudicotyledons</taxon>
        <taxon>Gunneridae</taxon>
        <taxon>Pentapetalae</taxon>
        <taxon>rosids</taxon>
        <taxon>fabids</taxon>
        <taxon>Malpighiales</taxon>
        <taxon>Euphorbiaceae</taxon>
        <taxon>Crotonoideae</taxon>
        <taxon>Jatropheae</taxon>
        <taxon>Jatropha</taxon>
    </lineage>
</organism>
<proteinExistence type="inferred from homology"/>
<dbReference type="Gene3D" id="1.10.472.10">
    <property type="entry name" value="Cyclin-like"/>
    <property type="match status" value="2"/>
</dbReference>
<dbReference type="Gene3D" id="2.60.40.150">
    <property type="entry name" value="C2 domain"/>
    <property type="match status" value="1"/>
</dbReference>
<dbReference type="InterPro" id="IPR004367">
    <property type="entry name" value="Cyclin_C-dom"/>
</dbReference>
<feature type="domain" description="C2" evidence="8">
    <location>
        <begin position="17"/>
        <end position="147"/>
    </location>
</feature>
<comment type="similarity">
    <text evidence="1">Belongs to the cyclin family. Cyclin D subfamily.</text>
</comment>
<dbReference type="FunFam" id="1.10.472.10:FF:000060">
    <property type="entry name" value="D6-type cyclin"/>
    <property type="match status" value="1"/>
</dbReference>
<comment type="subunit">
    <text evidence="2">Interacts with the CDC2 protein kinase to form a serine/threonine kinase holoenzyme complex also known as maturation promoting factor (MPF). The cyclin subunit imparts substrate specificity to the complex.</text>
</comment>
<evidence type="ECO:0000256" key="5">
    <source>
        <dbReference type="ARBA" id="ARBA00023306"/>
    </source>
</evidence>
<reference evidence="9 10" key="1">
    <citation type="journal article" date="2014" name="PLoS ONE">
        <title>Global Analysis of Gene Expression Profiles in Physic Nut (Jatropha curcas L.) Seedlings Exposed to Salt Stress.</title>
        <authorList>
            <person name="Zhang L."/>
            <person name="Zhang C."/>
            <person name="Wu P."/>
            <person name="Chen Y."/>
            <person name="Li M."/>
            <person name="Jiang H."/>
            <person name="Wu G."/>
        </authorList>
    </citation>
    <scope>NUCLEOTIDE SEQUENCE [LARGE SCALE GENOMIC DNA]</scope>
    <source>
        <strain evidence="10">cv. GZQX0401</strain>
        <tissue evidence="9">Young leaves</tissue>
    </source>
</reference>
<evidence type="ECO:0000256" key="6">
    <source>
        <dbReference type="ARBA" id="ARBA00032263"/>
    </source>
</evidence>
<dbReference type="EMBL" id="KK914593">
    <property type="protein sequence ID" value="KDP32089.1"/>
    <property type="molecule type" value="Genomic_DNA"/>
</dbReference>
<dbReference type="InterPro" id="IPR048258">
    <property type="entry name" value="Cyclins_cyclin-box"/>
</dbReference>
<evidence type="ECO:0000256" key="7">
    <source>
        <dbReference type="RuleBase" id="RU000383"/>
    </source>
</evidence>
<dbReference type="CDD" id="cd20544">
    <property type="entry name" value="CYCLIN_AtCycD-like_rpt2"/>
    <property type="match status" value="1"/>
</dbReference>
<dbReference type="PROSITE" id="PS50004">
    <property type="entry name" value="C2"/>
    <property type="match status" value="1"/>
</dbReference>
<dbReference type="Pfam" id="PF02984">
    <property type="entry name" value="Cyclin_C"/>
    <property type="match status" value="1"/>
</dbReference>
<sequence>MQLRLFKLLSRQNSQLAVNHIASSSSSNPNTNTIILEVNLISAQNLPQTKCSKIETFVVAYINPKQKLISRVDTTGNFNPTWNDKLMFKIDSSLISKRPNACMVFEIYRARSSSGHLLSKKKEEKIGVANVLLQNLICEDKFTDLKAINVHTASDQAKCFAFKVDDDSAYSDEPQAILNIGVVRLDVSIRDTVIYNMSVSPVNLYCNEAVNEVASLQVDSNQVQTLSSNLSVDDESYIDSIFLSEVHQMPQTHLVTRLIELPDIISARRDVVNWMLKIQAHYQFRPETANLSVNYLDRFLLFHTLPEGKGWPLQLLAVACLSIAAKMEETSVPLLLDLQILEPRFLFKSRTVQRMELLVMARLKWRLHLITPFHFLNYFIAKLSTFSCNNNNNLSSVFSRSSDIIINLLRVVNFLDFNPSAIAAASVLWVTNQTIEDSKLECFHERLNRDMVKRCYDLIKKNISKLSHNKALNFKGTIPARCKAKKFCYKEFKSSHSSPTNKC</sequence>
<dbReference type="InterPro" id="IPR036915">
    <property type="entry name" value="Cyclin-like_sf"/>
</dbReference>
<evidence type="ECO:0000256" key="2">
    <source>
        <dbReference type="ARBA" id="ARBA00011177"/>
    </source>
</evidence>
<dbReference type="InterPro" id="IPR013763">
    <property type="entry name" value="Cyclin-like_dom"/>
</dbReference>
<keyword evidence="4 7" id="KW-0195">Cyclin</keyword>
<dbReference type="InterPro" id="IPR035892">
    <property type="entry name" value="C2_domain_sf"/>
</dbReference>
<dbReference type="AlphaFoldDB" id="A0A067KJT1"/>
<dbReference type="PANTHER" id="PTHR10177">
    <property type="entry name" value="CYCLINS"/>
    <property type="match status" value="1"/>
</dbReference>
<dbReference type="InterPro" id="IPR000008">
    <property type="entry name" value="C2_dom"/>
</dbReference>
<dbReference type="InterPro" id="IPR006671">
    <property type="entry name" value="Cyclin_N"/>
</dbReference>
<dbReference type="Pfam" id="PF00134">
    <property type="entry name" value="Cyclin_N"/>
    <property type="match status" value="1"/>
</dbReference>
<dbReference type="SMART" id="SM01332">
    <property type="entry name" value="Cyclin_C"/>
    <property type="match status" value="1"/>
</dbReference>
<keyword evidence="10" id="KW-1185">Reference proteome</keyword>
<evidence type="ECO:0000256" key="4">
    <source>
        <dbReference type="ARBA" id="ARBA00023127"/>
    </source>
</evidence>
<gene>
    <name evidence="9" type="ORF">JCGZ_12550</name>
</gene>
<evidence type="ECO:0000256" key="1">
    <source>
        <dbReference type="ARBA" id="ARBA00009065"/>
    </source>
</evidence>
<dbReference type="FunFam" id="1.10.472.10:FF:000040">
    <property type="entry name" value="D6-type cyclin"/>
    <property type="match status" value="1"/>
</dbReference>
<protein>
    <recommendedName>
        <fullName evidence="6">B-like cyclin</fullName>
    </recommendedName>
</protein>
<dbReference type="GO" id="GO:0051301">
    <property type="term" value="P:cell division"/>
    <property type="evidence" value="ECO:0007669"/>
    <property type="project" value="UniProtKB-KW"/>
</dbReference>
<dbReference type="SUPFAM" id="SSF49562">
    <property type="entry name" value="C2 domain (Calcium/lipid-binding domain, CaLB)"/>
    <property type="match status" value="1"/>
</dbReference>
<dbReference type="SUPFAM" id="SSF47954">
    <property type="entry name" value="Cyclin-like"/>
    <property type="match status" value="1"/>
</dbReference>
<dbReference type="SMART" id="SM00385">
    <property type="entry name" value="CYCLIN"/>
    <property type="match status" value="1"/>
</dbReference>
<dbReference type="Pfam" id="PF00168">
    <property type="entry name" value="C2"/>
    <property type="match status" value="1"/>
</dbReference>
<evidence type="ECO:0000313" key="10">
    <source>
        <dbReference type="Proteomes" id="UP000027138"/>
    </source>
</evidence>
<evidence type="ECO:0000256" key="3">
    <source>
        <dbReference type="ARBA" id="ARBA00022618"/>
    </source>
</evidence>
<dbReference type="InterPro" id="IPR039361">
    <property type="entry name" value="Cyclin"/>
</dbReference>
<dbReference type="Proteomes" id="UP000027138">
    <property type="component" value="Unassembled WGS sequence"/>
</dbReference>